<proteinExistence type="predicted"/>
<dbReference type="RefSeq" id="XP_007272134.1">
    <property type="nucleotide sequence ID" value="XM_007272072.1"/>
</dbReference>
<protein>
    <submittedName>
        <fullName evidence="1">Uncharacterized protein</fullName>
    </submittedName>
</protein>
<accession>R7SJ08</accession>
<dbReference type="OrthoDB" id="2692094at2759"/>
<gene>
    <name evidence="1" type="ORF">FOMMEDRAFT_98517</name>
</gene>
<reference evidence="2" key="1">
    <citation type="journal article" date="2012" name="Science">
        <title>The Paleozoic origin of enzymatic lignin decomposition reconstructed from 31 fungal genomes.</title>
        <authorList>
            <person name="Floudas D."/>
            <person name="Binder M."/>
            <person name="Riley R."/>
            <person name="Barry K."/>
            <person name="Blanchette R.A."/>
            <person name="Henrissat B."/>
            <person name="Martinez A.T."/>
            <person name="Otillar R."/>
            <person name="Spatafora J.W."/>
            <person name="Yadav J.S."/>
            <person name="Aerts A."/>
            <person name="Benoit I."/>
            <person name="Boyd A."/>
            <person name="Carlson A."/>
            <person name="Copeland A."/>
            <person name="Coutinho P.M."/>
            <person name="de Vries R.P."/>
            <person name="Ferreira P."/>
            <person name="Findley K."/>
            <person name="Foster B."/>
            <person name="Gaskell J."/>
            <person name="Glotzer D."/>
            <person name="Gorecki P."/>
            <person name="Heitman J."/>
            <person name="Hesse C."/>
            <person name="Hori C."/>
            <person name="Igarashi K."/>
            <person name="Jurgens J.A."/>
            <person name="Kallen N."/>
            <person name="Kersten P."/>
            <person name="Kohler A."/>
            <person name="Kuees U."/>
            <person name="Kumar T.K.A."/>
            <person name="Kuo A."/>
            <person name="LaButti K."/>
            <person name="Larrondo L.F."/>
            <person name="Lindquist E."/>
            <person name="Ling A."/>
            <person name="Lombard V."/>
            <person name="Lucas S."/>
            <person name="Lundell T."/>
            <person name="Martin R."/>
            <person name="McLaughlin D.J."/>
            <person name="Morgenstern I."/>
            <person name="Morin E."/>
            <person name="Murat C."/>
            <person name="Nagy L.G."/>
            <person name="Nolan M."/>
            <person name="Ohm R.A."/>
            <person name="Patyshakuliyeva A."/>
            <person name="Rokas A."/>
            <person name="Ruiz-Duenas F.J."/>
            <person name="Sabat G."/>
            <person name="Salamov A."/>
            <person name="Samejima M."/>
            <person name="Schmutz J."/>
            <person name="Slot J.C."/>
            <person name="St John F."/>
            <person name="Stenlid J."/>
            <person name="Sun H."/>
            <person name="Sun S."/>
            <person name="Syed K."/>
            <person name="Tsang A."/>
            <person name="Wiebenga A."/>
            <person name="Young D."/>
            <person name="Pisabarro A."/>
            <person name="Eastwood D.C."/>
            <person name="Martin F."/>
            <person name="Cullen D."/>
            <person name="Grigoriev I.V."/>
            <person name="Hibbett D.S."/>
        </authorList>
    </citation>
    <scope>NUCLEOTIDE SEQUENCE [LARGE SCALE GENOMIC DNA]</scope>
    <source>
        <strain evidence="2">MF3/22</strain>
    </source>
</reference>
<dbReference type="eggNOG" id="ENOG502SKHB">
    <property type="taxonomic scope" value="Eukaryota"/>
</dbReference>
<feature type="non-terminal residue" evidence="1">
    <location>
        <position position="1"/>
    </location>
</feature>
<dbReference type="KEGG" id="fme:FOMMEDRAFT_98517"/>
<evidence type="ECO:0000313" key="1">
    <source>
        <dbReference type="EMBL" id="EJC97604.1"/>
    </source>
</evidence>
<organism evidence="1 2">
    <name type="scientific">Fomitiporia mediterranea (strain MF3/22)</name>
    <name type="common">Grapevine white-rot fungus</name>
    <dbReference type="NCBI Taxonomy" id="694068"/>
    <lineage>
        <taxon>Eukaryota</taxon>
        <taxon>Fungi</taxon>
        <taxon>Dikarya</taxon>
        <taxon>Basidiomycota</taxon>
        <taxon>Agaricomycotina</taxon>
        <taxon>Agaricomycetes</taxon>
        <taxon>Hymenochaetales</taxon>
        <taxon>Hymenochaetaceae</taxon>
        <taxon>Fomitiporia</taxon>
    </lineage>
</organism>
<dbReference type="Proteomes" id="UP000053630">
    <property type="component" value="Unassembled WGS sequence"/>
</dbReference>
<dbReference type="GeneID" id="18681010"/>
<keyword evidence="2" id="KW-1185">Reference proteome</keyword>
<evidence type="ECO:0000313" key="2">
    <source>
        <dbReference type="Proteomes" id="UP000053630"/>
    </source>
</evidence>
<dbReference type="EMBL" id="JH717988">
    <property type="protein sequence ID" value="EJC97604.1"/>
    <property type="molecule type" value="Genomic_DNA"/>
</dbReference>
<sequence>GESQHRRLKCMYARTNKQDTTKAVLQLEGRSHKICEIHSCISLNEGSRDPVKLKDLEAHYNIAMLKKDSIHLYQWLSDNDSDPALQNFLPSLCKHLLGHILSRQEDKAFTTDKLYSLCIKNDKLFCLKVLYINYTTYNIRRAQDSLNPQTHANIMLLLDNTKHPYIYTRIIRLFHTEVSYIGPGADPNFQNFNWLNFAWVCWMKVIENGSFVERRLPQLQFYCHTDPSAFGFIDPDLIL</sequence>
<dbReference type="AlphaFoldDB" id="R7SJ08"/>
<name>R7SJ08_FOMME</name>
<dbReference type="OMA" id="QTHANIM"/>